<dbReference type="Pfam" id="PF13242">
    <property type="entry name" value="Hydrolase_like"/>
    <property type="match status" value="1"/>
</dbReference>
<dbReference type="PANTHER" id="PTHR19288:SF90">
    <property type="entry name" value="OS08G0542600 PROTEIN"/>
    <property type="match status" value="1"/>
</dbReference>
<dbReference type="InterPro" id="IPR023214">
    <property type="entry name" value="HAD_sf"/>
</dbReference>
<dbReference type="GO" id="GO:0016787">
    <property type="term" value="F:hydrolase activity"/>
    <property type="evidence" value="ECO:0007669"/>
    <property type="project" value="UniProtKB-KW"/>
</dbReference>
<name>A0ABY8F532_9HYPH</name>
<dbReference type="RefSeq" id="WP_152499773.1">
    <property type="nucleotide sequence ID" value="NZ_CP120863.1"/>
</dbReference>
<protein>
    <submittedName>
        <fullName evidence="1">TIGR01459 family HAD-type hydrolase</fullName>
    </submittedName>
</protein>
<dbReference type="PANTHER" id="PTHR19288">
    <property type="entry name" value="4-NITROPHENYLPHOSPHATASE-RELATED"/>
    <property type="match status" value="1"/>
</dbReference>
<proteinExistence type="predicted"/>
<keyword evidence="2" id="KW-1185">Reference proteome</keyword>
<dbReference type="EMBL" id="CP120863">
    <property type="protein sequence ID" value="WFE90596.1"/>
    <property type="molecule type" value="Genomic_DNA"/>
</dbReference>
<evidence type="ECO:0000313" key="1">
    <source>
        <dbReference type="EMBL" id="WFE90596.1"/>
    </source>
</evidence>
<dbReference type="Gene3D" id="3.40.50.1000">
    <property type="entry name" value="HAD superfamily/HAD-like"/>
    <property type="match status" value="2"/>
</dbReference>
<dbReference type="NCBIfam" id="TIGR01459">
    <property type="entry name" value="HAD-SF-IIA-hyp4"/>
    <property type="match status" value="1"/>
</dbReference>
<dbReference type="Pfam" id="PF13344">
    <property type="entry name" value="Hydrolase_6"/>
    <property type="match status" value="1"/>
</dbReference>
<dbReference type="SUPFAM" id="SSF56784">
    <property type="entry name" value="HAD-like"/>
    <property type="match status" value="1"/>
</dbReference>
<keyword evidence="1" id="KW-0378">Hydrolase</keyword>
<reference evidence="1 2" key="1">
    <citation type="submission" date="2023-03" db="EMBL/GenBank/DDBJ databases">
        <title>Roseibium porphyridii sp. nov. and Roseibium rhodosorbium sp. nov. isolated from marine algae, Porphyridium cruentum and Rhodosorus marinus, respectively.</title>
        <authorList>
            <person name="Lee M.W."/>
            <person name="Choi B.J."/>
            <person name="Lee J.K."/>
            <person name="Choi D.G."/>
            <person name="Baek J.H."/>
            <person name="Bayburt H."/>
            <person name="Kim J.M."/>
            <person name="Han D.M."/>
            <person name="Kim K.H."/>
            <person name="Jeon C.O."/>
        </authorList>
    </citation>
    <scope>NUCLEOTIDE SEQUENCE [LARGE SCALE GENOMIC DNA]</scope>
    <source>
        <strain evidence="1 2">KMA01</strain>
    </source>
</reference>
<organism evidence="1 2">
    <name type="scientific">Roseibium porphyridii</name>
    <dbReference type="NCBI Taxonomy" id="2866279"/>
    <lineage>
        <taxon>Bacteria</taxon>
        <taxon>Pseudomonadati</taxon>
        <taxon>Pseudomonadota</taxon>
        <taxon>Alphaproteobacteria</taxon>
        <taxon>Hyphomicrobiales</taxon>
        <taxon>Stappiaceae</taxon>
        <taxon>Roseibium</taxon>
    </lineage>
</organism>
<gene>
    <name evidence="1" type="ORF">K1718_04410</name>
</gene>
<dbReference type="InterPro" id="IPR006356">
    <property type="entry name" value="HAD-SF_hydro_IIA_hyp3"/>
</dbReference>
<sequence length="272" mass="28851">MTKEISGLGDILEQFDGILIDQFGVLHDGVEPFEDAAPCLKKVAAAGVPVVAITNSGRMKEPNRRRLDRFGFTPDLIPDVVTSGMVARDQVLKMLKDGTISQGDGVLNLTRENDVTVLEGLGLELSDEISSSTKLVFISGLQPEALSRQDYLTMLRPLAEQGVPAICANPDHMVYVNGKAAFGPGLVAADYEQAGGQVTFVGKPGAEIFVRSLEILGSLEPSRVLMIGDSHHHDVAGAAAVGCKTLLIANGVQAQADTVDVAPDFAIPSLRY</sequence>
<evidence type="ECO:0000313" key="2">
    <source>
        <dbReference type="Proteomes" id="UP001209803"/>
    </source>
</evidence>
<dbReference type="InterPro" id="IPR006357">
    <property type="entry name" value="HAD-SF_hydro_IIA"/>
</dbReference>
<accession>A0ABY8F532</accession>
<dbReference type="Proteomes" id="UP001209803">
    <property type="component" value="Chromosome"/>
</dbReference>
<dbReference type="InterPro" id="IPR036412">
    <property type="entry name" value="HAD-like_sf"/>
</dbReference>